<dbReference type="EMBL" id="JAKWBI020000104">
    <property type="protein sequence ID" value="KAJ2902723.1"/>
    <property type="molecule type" value="Genomic_DNA"/>
</dbReference>
<comment type="caution">
    <text evidence="3">The sequence shown here is derived from an EMBL/GenBank/DDBJ whole genome shotgun (WGS) entry which is preliminary data.</text>
</comment>
<accession>A0AAD5RRR9</accession>
<feature type="chain" id="PRO_5041986676" evidence="2">
    <location>
        <begin position="28"/>
        <end position="268"/>
    </location>
</feature>
<name>A0AAD5RRR9_9PEZI</name>
<feature type="signal peptide" evidence="2">
    <location>
        <begin position="1"/>
        <end position="27"/>
    </location>
</feature>
<protein>
    <submittedName>
        <fullName evidence="3">Uncharacterized protein</fullName>
    </submittedName>
</protein>
<gene>
    <name evidence="3" type="ORF">MKZ38_000202</name>
</gene>
<organism evidence="3 4">
    <name type="scientific">Zalerion maritima</name>
    <dbReference type="NCBI Taxonomy" id="339359"/>
    <lineage>
        <taxon>Eukaryota</taxon>
        <taxon>Fungi</taxon>
        <taxon>Dikarya</taxon>
        <taxon>Ascomycota</taxon>
        <taxon>Pezizomycotina</taxon>
        <taxon>Sordariomycetes</taxon>
        <taxon>Lulworthiomycetidae</taxon>
        <taxon>Lulworthiales</taxon>
        <taxon>Lulworthiaceae</taxon>
        <taxon>Zalerion</taxon>
    </lineage>
</organism>
<evidence type="ECO:0000313" key="3">
    <source>
        <dbReference type="EMBL" id="KAJ2902723.1"/>
    </source>
</evidence>
<keyword evidence="2" id="KW-0732">Signal</keyword>
<sequence>MSVRGFPRSLSVLPTLVLASHPFSVAAAMWYGFPYPDLDHHSLPYEQKSGASQHFEISQRGRMGGQHGASLHLNGRPEGDKQEGKGRGGERLPLRRFSYHGLTELGYCNWQHHLPSMRQADQHGQLRRSRFGAGALLDCSTALRTLGWEVRRRNFRNGLQLKGFLKWDMANTVPLPSSLDVPAGRQREISFWGGFEKLVRKVLINPSDPGGAPPPTVTANGNMVVLGPDTRLYWSTSIGYEQGTRCKPLRSMQDMVPNGADELPQAHR</sequence>
<evidence type="ECO:0000256" key="2">
    <source>
        <dbReference type="SAM" id="SignalP"/>
    </source>
</evidence>
<evidence type="ECO:0000313" key="4">
    <source>
        <dbReference type="Proteomes" id="UP001201980"/>
    </source>
</evidence>
<dbReference type="Proteomes" id="UP001201980">
    <property type="component" value="Unassembled WGS sequence"/>
</dbReference>
<dbReference type="AlphaFoldDB" id="A0AAD5RRR9"/>
<evidence type="ECO:0000256" key="1">
    <source>
        <dbReference type="SAM" id="MobiDB-lite"/>
    </source>
</evidence>
<feature type="region of interest" description="Disordered" evidence="1">
    <location>
        <begin position="61"/>
        <end position="92"/>
    </location>
</feature>
<reference evidence="3" key="1">
    <citation type="submission" date="2022-07" db="EMBL/GenBank/DDBJ databases">
        <title>Draft genome sequence of Zalerion maritima ATCC 34329, a (micro)plastics degrading marine fungus.</title>
        <authorList>
            <person name="Paco A."/>
            <person name="Goncalves M.F.M."/>
            <person name="Rocha-Santos T.A.P."/>
            <person name="Alves A."/>
        </authorList>
    </citation>
    <scope>NUCLEOTIDE SEQUENCE</scope>
    <source>
        <strain evidence="3">ATCC 34329</strain>
    </source>
</reference>
<feature type="compositionally biased region" description="Basic and acidic residues" evidence="1">
    <location>
        <begin position="75"/>
        <end position="92"/>
    </location>
</feature>
<keyword evidence="4" id="KW-1185">Reference proteome</keyword>
<proteinExistence type="predicted"/>